<evidence type="ECO:0000256" key="3">
    <source>
        <dbReference type="ARBA" id="ARBA00023002"/>
    </source>
</evidence>
<dbReference type="CDD" id="cd05233">
    <property type="entry name" value="SDR_c"/>
    <property type="match status" value="1"/>
</dbReference>
<dbReference type="InterPro" id="IPR020904">
    <property type="entry name" value="Sc_DH/Rdtase_CS"/>
</dbReference>
<gene>
    <name evidence="4" type="ORF">B0A48_15706</name>
</gene>
<dbReference type="InParanoid" id="A0A1V8SH20"/>
<accession>A0A1V8SH20</accession>
<dbReference type="FunCoup" id="A0A1V8SH20">
    <property type="interactions" value="253"/>
</dbReference>
<dbReference type="OrthoDB" id="417891at2759"/>
<name>A0A1V8SH20_9PEZI</name>
<comment type="caution">
    <text evidence="4">The sequence shown here is derived from an EMBL/GenBank/DDBJ whole genome shotgun (WGS) entry which is preliminary data.</text>
</comment>
<dbReference type="Gene3D" id="3.40.50.720">
    <property type="entry name" value="NAD(P)-binding Rossmann-like Domain"/>
    <property type="match status" value="1"/>
</dbReference>
<dbReference type="Pfam" id="PF13561">
    <property type="entry name" value="adh_short_C2"/>
    <property type="match status" value="1"/>
</dbReference>
<evidence type="ECO:0000256" key="1">
    <source>
        <dbReference type="ARBA" id="ARBA00006484"/>
    </source>
</evidence>
<dbReference type="GO" id="GO:0016491">
    <property type="term" value="F:oxidoreductase activity"/>
    <property type="evidence" value="ECO:0007669"/>
    <property type="project" value="UniProtKB-KW"/>
</dbReference>
<dbReference type="InterPro" id="IPR002347">
    <property type="entry name" value="SDR_fam"/>
</dbReference>
<reference evidence="5" key="1">
    <citation type="submission" date="2017-03" db="EMBL/GenBank/DDBJ databases">
        <title>Genomes of endolithic fungi from Antarctica.</title>
        <authorList>
            <person name="Coleine C."/>
            <person name="Masonjones S."/>
            <person name="Stajich J.E."/>
        </authorList>
    </citation>
    <scope>NUCLEOTIDE SEQUENCE [LARGE SCALE GENOMIC DNA]</scope>
    <source>
        <strain evidence="5">CCFEE 5527</strain>
    </source>
</reference>
<keyword evidence="5" id="KW-1185">Reference proteome</keyword>
<sequence length="271" mass="29042">MPPAKDTRLEGRIAVITGASSGLGKATAIKFANSGARIVCADLKSSGVEEELVKIHGKDAATFIPCDVTQESQIEALISKAADWGGRVDIMCNYAGIAAETSYNMQARCDSMETKDFDLTMAINCRGVWLSCKYALKHMLKQEARSENARGERTRGWIVNAASMLGTVGTANAPAYVTSKHAVVGMTKQMAIDYAKDRIHINALCPGFVDTPMIAFFTQDVDTKAGLAAAHPWNSLGRPEDVADAALFLCSDEAAWITGHSLIIDGAYTCQ</sequence>
<dbReference type="SUPFAM" id="SSF51735">
    <property type="entry name" value="NAD(P)-binding Rossmann-fold domains"/>
    <property type="match status" value="1"/>
</dbReference>
<keyword evidence="3" id="KW-0560">Oxidoreductase</keyword>
<dbReference type="PANTHER" id="PTHR43180:SF66">
    <property type="entry name" value="SHORT-CHAIN DEHYDROGENASE_REDUCTASE FAMILY PROTEIN"/>
    <property type="match status" value="1"/>
</dbReference>
<dbReference type="NCBIfam" id="NF005559">
    <property type="entry name" value="PRK07231.1"/>
    <property type="match status" value="1"/>
</dbReference>
<dbReference type="AlphaFoldDB" id="A0A1V8SH20"/>
<dbReference type="STRING" id="1507870.A0A1V8SH20"/>
<dbReference type="FunFam" id="3.40.50.720:FF:000084">
    <property type="entry name" value="Short-chain dehydrogenase reductase"/>
    <property type="match status" value="1"/>
</dbReference>
<evidence type="ECO:0000313" key="4">
    <source>
        <dbReference type="EMBL" id="OQN98436.1"/>
    </source>
</evidence>
<keyword evidence="2" id="KW-0521">NADP</keyword>
<dbReference type="PROSITE" id="PS00061">
    <property type="entry name" value="ADH_SHORT"/>
    <property type="match status" value="1"/>
</dbReference>
<dbReference type="InterPro" id="IPR036291">
    <property type="entry name" value="NAD(P)-bd_dom_sf"/>
</dbReference>
<evidence type="ECO:0000313" key="5">
    <source>
        <dbReference type="Proteomes" id="UP000192596"/>
    </source>
</evidence>
<protein>
    <submittedName>
        <fullName evidence="4">Uncharacterized protein</fullName>
    </submittedName>
</protein>
<dbReference type="EMBL" id="NAJO01000046">
    <property type="protein sequence ID" value="OQN98436.1"/>
    <property type="molecule type" value="Genomic_DNA"/>
</dbReference>
<evidence type="ECO:0000256" key="2">
    <source>
        <dbReference type="ARBA" id="ARBA00022857"/>
    </source>
</evidence>
<dbReference type="PRINTS" id="PR00080">
    <property type="entry name" value="SDRFAMILY"/>
</dbReference>
<organism evidence="4 5">
    <name type="scientific">Cryoendolithus antarcticus</name>
    <dbReference type="NCBI Taxonomy" id="1507870"/>
    <lineage>
        <taxon>Eukaryota</taxon>
        <taxon>Fungi</taxon>
        <taxon>Dikarya</taxon>
        <taxon>Ascomycota</taxon>
        <taxon>Pezizomycotina</taxon>
        <taxon>Dothideomycetes</taxon>
        <taxon>Dothideomycetidae</taxon>
        <taxon>Cladosporiales</taxon>
        <taxon>Cladosporiaceae</taxon>
        <taxon>Cryoendolithus</taxon>
    </lineage>
</organism>
<comment type="similarity">
    <text evidence="1">Belongs to the short-chain dehydrogenases/reductases (SDR) family.</text>
</comment>
<proteinExistence type="inferred from homology"/>
<dbReference type="PRINTS" id="PR00081">
    <property type="entry name" value="GDHRDH"/>
</dbReference>
<dbReference type="Proteomes" id="UP000192596">
    <property type="component" value="Unassembled WGS sequence"/>
</dbReference>
<dbReference type="PANTHER" id="PTHR43180">
    <property type="entry name" value="3-OXOACYL-(ACYL-CARRIER-PROTEIN) REDUCTASE (AFU_ORTHOLOGUE AFUA_6G11210)"/>
    <property type="match status" value="1"/>
</dbReference>